<dbReference type="RefSeq" id="WP_089808861.1">
    <property type="nucleotide sequence ID" value="NZ_FOYT01000002.1"/>
</dbReference>
<dbReference type="GO" id="GO:0080120">
    <property type="term" value="P:CAAX-box protein maturation"/>
    <property type="evidence" value="ECO:0007669"/>
    <property type="project" value="UniProtKB-ARBA"/>
</dbReference>
<dbReference type="PANTHER" id="PTHR36435:SF1">
    <property type="entry name" value="CAAX AMINO TERMINAL PROTEASE FAMILY PROTEIN"/>
    <property type="match status" value="1"/>
</dbReference>
<keyword evidence="1" id="KW-0472">Membrane</keyword>
<feature type="transmembrane region" description="Helical" evidence="1">
    <location>
        <begin position="96"/>
        <end position="120"/>
    </location>
</feature>
<accession>A0A1I6I6E4</accession>
<dbReference type="PANTHER" id="PTHR36435">
    <property type="entry name" value="SLR1288 PROTEIN"/>
    <property type="match status" value="1"/>
</dbReference>
<feature type="transmembrane region" description="Helical" evidence="1">
    <location>
        <begin position="140"/>
        <end position="159"/>
    </location>
</feature>
<feature type="transmembrane region" description="Helical" evidence="1">
    <location>
        <begin position="221"/>
        <end position="243"/>
    </location>
</feature>
<protein>
    <recommendedName>
        <fullName evidence="2">CAAX prenyl protease 2/Lysostaphin resistance protein A-like domain-containing protein</fullName>
    </recommendedName>
</protein>
<evidence type="ECO:0000259" key="2">
    <source>
        <dbReference type="Pfam" id="PF02517"/>
    </source>
</evidence>
<keyword evidence="4" id="KW-1185">Reference proteome</keyword>
<dbReference type="InterPro" id="IPR003675">
    <property type="entry name" value="Rce1/LyrA-like_dom"/>
</dbReference>
<dbReference type="InterPro" id="IPR052710">
    <property type="entry name" value="CAAX_protease"/>
</dbReference>
<evidence type="ECO:0000313" key="4">
    <source>
        <dbReference type="Proteomes" id="UP000198531"/>
    </source>
</evidence>
<dbReference type="Pfam" id="PF02517">
    <property type="entry name" value="Rce1-like"/>
    <property type="match status" value="1"/>
</dbReference>
<organism evidence="3 4">
    <name type="scientific">Halogeometricum rufum</name>
    <dbReference type="NCBI Taxonomy" id="553469"/>
    <lineage>
        <taxon>Archaea</taxon>
        <taxon>Methanobacteriati</taxon>
        <taxon>Methanobacteriota</taxon>
        <taxon>Stenosarchaea group</taxon>
        <taxon>Halobacteria</taxon>
        <taxon>Halobacteriales</taxon>
        <taxon>Haloferacaceae</taxon>
        <taxon>Halogeometricum</taxon>
    </lineage>
</organism>
<dbReference type="STRING" id="553469.SAMN04487947_2950"/>
<dbReference type="GO" id="GO:0004175">
    <property type="term" value="F:endopeptidase activity"/>
    <property type="evidence" value="ECO:0007669"/>
    <property type="project" value="UniProtKB-ARBA"/>
</dbReference>
<dbReference type="OrthoDB" id="275779at2157"/>
<feature type="transmembrane region" description="Helical" evidence="1">
    <location>
        <begin position="20"/>
        <end position="40"/>
    </location>
</feature>
<evidence type="ECO:0000313" key="3">
    <source>
        <dbReference type="EMBL" id="SFR62302.1"/>
    </source>
</evidence>
<reference evidence="4" key="1">
    <citation type="submission" date="2016-10" db="EMBL/GenBank/DDBJ databases">
        <authorList>
            <person name="Varghese N."/>
            <person name="Submissions S."/>
        </authorList>
    </citation>
    <scope>NUCLEOTIDE SEQUENCE [LARGE SCALE GENOMIC DNA]</scope>
    <source>
        <strain evidence="4">CGMCC 1.7736</strain>
    </source>
</reference>
<dbReference type="AlphaFoldDB" id="A0A1I6I6E4"/>
<sequence length="248" mass="25710">MASDVSSSPSDGLPAPVRAFGGAAVVVVLALVCASIFLSLGDALFRSVGIERGTALYTALRSASQFVGFGVAGAGYLTATDQWDLIHRGRPTRRDLGWTAAGFGVLLAFYLVISVGITALGIDSGQSVLEQQILDQPVLGLYYIPVTLLLVAPTEELVFRGAVQGLLRREYGVPFAVAGSSATFASIHFASFTGEGALVSLTVVLVLGAVLGVVYERSENLLVPVVAHGLYNVVQFAMTYAAAVGALG</sequence>
<dbReference type="Proteomes" id="UP000198531">
    <property type="component" value="Unassembled WGS sequence"/>
</dbReference>
<feature type="transmembrane region" description="Helical" evidence="1">
    <location>
        <begin position="171"/>
        <end position="190"/>
    </location>
</feature>
<keyword evidence="1" id="KW-1133">Transmembrane helix</keyword>
<keyword evidence="1" id="KW-0812">Transmembrane</keyword>
<proteinExistence type="predicted"/>
<feature type="domain" description="CAAX prenyl protease 2/Lysostaphin resistance protein A-like" evidence="2">
    <location>
        <begin position="141"/>
        <end position="234"/>
    </location>
</feature>
<name>A0A1I6I6E4_9EURY</name>
<dbReference type="EMBL" id="FOYT01000002">
    <property type="protein sequence ID" value="SFR62302.1"/>
    <property type="molecule type" value="Genomic_DNA"/>
</dbReference>
<evidence type="ECO:0000256" key="1">
    <source>
        <dbReference type="SAM" id="Phobius"/>
    </source>
</evidence>
<gene>
    <name evidence="3" type="ORF">SAMN04487947_2950</name>
</gene>
<feature type="transmembrane region" description="Helical" evidence="1">
    <location>
        <begin position="196"/>
        <end position="214"/>
    </location>
</feature>